<dbReference type="Gene3D" id="3.40.50.1360">
    <property type="match status" value="1"/>
</dbReference>
<dbReference type="PANTHER" id="PTHR11280">
    <property type="entry name" value="GLUCOSAMINE-6-PHOSPHATE ISOMERASE"/>
    <property type="match status" value="1"/>
</dbReference>
<dbReference type="GO" id="GO:0005737">
    <property type="term" value="C:cytoplasm"/>
    <property type="evidence" value="ECO:0007669"/>
    <property type="project" value="TreeGrafter"/>
</dbReference>
<dbReference type="EMBL" id="JACHEB010000005">
    <property type="protein sequence ID" value="MBB5329137.1"/>
    <property type="molecule type" value="Genomic_DNA"/>
</dbReference>
<dbReference type="Pfam" id="PF01182">
    <property type="entry name" value="Glucosamine_iso"/>
    <property type="match status" value="1"/>
</dbReference>
<evidence type="ECO:0000313" key="3">
    <source>
        <dbReference type="Proteomes" id="UP000535182"/>
    </source>
</evidence>
<dbReference type="GO" id="GO:0006043">
    <property type="term" value="P:glucosamine catabolic process"/>
    <property type="evidence" value="ECO:0007669"/>
    <property type="project" value="TreeGrafter"/>
</dbReference>
<keyword evidence="2" id="KW-0378">Hydrolase</keyword>
<evidence type="ECO:0000313" key="2">
    <source>
        <dbReference type="EMBL" id="MBB5329137.1"/>
    </source>
</evidence>
<dbReference type="InterPro" id="IPR004547">
    <property type="entry name" value="Glucosamine6P_isomerase"/>
</dbReference>
<keyword evidence="3" id="KW-1185">Reference proteome</keyword>
<protein>
    <submittedName>
        <fullName evidence="2">Glucosamine-6-phosphate deaminase</fullName>
        <ecNumber evidence="2">3.5.99.6</ecNumber>
    </submittedName>
</protein>
<dbReference type="InterPro" id="IPR006148">
    <property type="entry name" value="Glc/Gal-6P_isomerase"/>
</dbReference>
<dbReference type="RefSeq" id="WP_183977322.1">
    <property type="nucleotide sequence ID" value="NZ_JACHEB010000005.1"/>
</dbReference>
<dbReference type="GO" id="GO:0004342">
    <property type="term" value="F:glucosamine-6-phosphate deaminase activity"/>
    <property type="evidence" value="ECO:0007669"/>
    <property type="project" value="UniProtKB-EC"/>
</dbReference>
<dbReference type="GO" id="GO:0042802">
    <property type="term" value="F:identical protein binding"/>
    <property type="evidence" value="ECO:0007669"/>
    <property type="project" value="TreeGrafter"/>
</dbReference>
<gene>
    <name evidence="2" type="ORF">HDF14_002753</name>
</gene>
<name>A0A9X0U5V0_9BACT</name>
<dbReference type="Proteomes" id="UP000535182">
    <property type="component" value="Unassembled WGS sequence"/>
</dbReference>
<organism evidence="2 3">
    <name type="scientific">Tunturiibacter gelidiferens</name>
    <dbReference type="NCBI Taxonomy" id="3069689"/>
    <lineage>
        <taxon>Bacteria</taxon>
        <taxon>Pseudomonadati</taxon>
        <taxon>Acidobacteriota</taxon>
        <taxon>Terriglobia</taxon>
        <taxon>Terriglobales</taxon>
        <taxon>Acidobacteriaceae</taxon>
        <taxon>Tunturiibacter</taxon>
    </lineage>
</organism>
<comment type="caution">
    <text evidence="2">The sequence shown here is derived from an EMBL/GenBank/DDBJ whole genome shotgun (WGS) entry which is preliminary data.</text>
</comment>
<dbReference type="GO" id="GO:0005975">
    <property type="term" value="P:carbohydrate metabolic process"/>
    <property type="evidence" value="ECO:0007669"/>
    <property type="project" value="InterPro"/>
</dbReference>
<reference evidence="2 3" key="1">
    <citation type="submission" date="2020-08" db="EMBL/GenBank/DDBJ databases">
        <title>Genomic Encyclopedia of Type Strains, Phase IV (KMG-V): Genome sequencing to study the core and pangenomes of soil and plant-associated prokaryotes.</title>
        <authorList>
            <person name="Whitman W."/>
        </authorList>
    </citation>
    <scope>NUCLEOTIDE SEQUENCE [LARGE SCALE GENOMIC DNA]</scope>
    <source>
        <strain evidence="2 3">X5P2</strain>
    </source>
</reference>
<dbReference type="PANTHER" id="PTHR11280:SF6">
    <property type="entry name" value="GLUCOSAMINE-6-PHOSPHATE ISOMERASE NAGB"/>
    <property type="match status" value="1"/>
</dbReference>
<evidence type="ECO:0000259" key="1">
    <source>
        <dbReference type="Pfam" id="PF01182"/>
    </source>
</evidence>
<dbReference type="EC" id="3.5.99.6" evidence="2"/>
<feature type="domain" description="Glucosamine/galactosamine-6-phosphate isomerase" evidence="1">
    <location>
        <begin position="26"/>
        <end position="244"/>
    </location>
</feature>
<sequence>MTEASIPAKYYQVGTATVEVHPDRYAAGAAAARAASKALIELAKAHNSIGVIFATGASQFEILNELTRLPDIPWDQIRGFHMDEYVNLSADHPASFRRYLRERLTGKVSMKEFFEIDGSAPDPEQTSRNYAAKLRLADPQVCFLGIGENGHLAFNDPPVADFTDPLDAKIVLLDALCRQQQMAEGWFSSVEQVPDHAITLTIPTLLRVPKLIVSVPGLRKAMIVRRALEEAISTECPATILRTHPDATIYLDLESASELDDVLFSR</sequence>
<dbReference type="GO" id="GO:0006046">
    <property type="term" value="P:N-acetylglucosamine catabolic process"/>
    <property type="evidence" value="ECO:0007669"/>
    <property type="project" value="TreeGrafter"/>
</dbReference>
<dbReference type="CDD" id="cd01399">
    <property type="entry name" value="GlcN6P_deaminase"/>
    <property type="match status" value="1"/>
</dbReference>
<dbReference type="InterPro" id="IPR037171">
    <property type="entry name" value="NagB/RpiA_transferase-like"/>
</dbReference>
<dbReference type="GO" id="GO:0019262">
    <property type="term" value="P:N-acetylneuraminate catabolic process"/>
    <property type="evidence" value="ECO:0007669"/>
    <property type="project" value="TreeGrafter"/>
</dbReference>
<proteinExistence type="predicted"/>
<dbReference type="AlphaFoldDB" id="A0A9X0U5V0"/>
<accession>A0A9X0U5V0</accession>
<dbReference type="SUPFAM" id="SSF100950">
    <property type="entry name" value="NagB/RpiA/CoA transferase-like"/>
    <property type="match status" value="1"/>
</dbReference>